<dbReference type="GO" id="GO:0042273">
    <property type="term" value="P:ribosomal large subunit biogenesis"/>
    <property type="evidence" value="ECO:0007669"/>
    <property type="project" value="TreeGrafter"/>
</dbReference>
<reference evidence="3" key="1">
    <citation type="submission" date="2020-11" db="EMBL/GenBank/DDBJ databases">
        <authorList>
            <consortium name="DOE Joint Genome Institute"/>
            <person name="Ahrendt S."/>
            <person name="Riley R."/>
            <person name="Andreopoulos W."/>
            <person name="Labutti K."/>
            <person name="Pangilinan J."/>
            <person name="Ruiz-Duenas F.J."/>
            <person name="Barrasa J.M."/>
            <person name="Sanchez-Garcia M."/>
            <person name="Camarero S."/>
            <person name="Miyauchi S."/>
            <person name="Serrano A."/>
            <person name="Linde D."/>
            <person name="Babiker R."/>
            <person name="Drula E."/>
            <person name="Ayuso-Fernandez I."/>
            <person name="Pacheco R."/>
            <person name="Padilla G."/>
            <person name="Ferreira P."/>
            <person name="Barriuso J."/>
            <person name="Kellner H."/>
            <person name="Castanera R."/>
            <person name="Alfaro M."/>
            <person name="Ramirez L."/>
            <person name="Pisabarro A.G."/>
            <person name="Kuo A."/>
            <person name="Tritt A."/>
            <person name="Lipzen A."/>
            <person name="He G."/>
            <person name="Yan M."/>
            <person name="Ng V."/>
            <person name="Cullen D."/>
            <person name="Martin F."/>
            <person name="Rosso M.-N."/>
            <person name="Henrissat B."/>
            <person name="Hibbett D."/>
            <person name="Martinez A.T."/>
            <person name="Grigoriev I.V."/>
        </authorList>
    </citation>
    <scope>NUCLEOTIDE SEQUENCE</scope>
    <source>
        <strain evidence="3">AH 40177</strain>
    </source>
</reference>
<dbReference type="Gene3D" id="3.90.105.20">
    <property type="match status" value="1"/>
</dbReference>
<keyword evidence="4" id="KW-1185">Reference proteome</keyword>
<dbReference type="EMBL" id="JADNRY010000230">
    <property type="protein sequence ID" value="KAF9060747.1"/>
    <property type="molecule type" value="Genomic_DNA"/>
</dbReference>
<dbReference type="Proteomes" id="UP000772434">
    <property type="component" value="Unassembled WGS sequence"/>
</dbReference>
<dbReference type="InterPro" id="IPR043164">
    <property type="entry name" value="Ribosomal_uL10-like_insert_sf"/>
</dbReference>
<dbReference type="AlphaFoldDB" id="A0A9P5PDI6"/>
<dbReference type="InterPro" id="IPR051742">
    <property type="entry name" value="Ribosome_Assembly_uL10"/>
</dbReference>
<feature type="compositionally biased region" description="Acidic residues" evidence="1">
    <location>
        <begin position="103"/>
        <end position="113"/>
    </location>
</feature>
<evidence type="ECO:0000313" key="4">
    <source>
        <dbReference type="Proteomes" id="UP000772434"/>
    </source>
</evidence>
<evidence type="ECO:0000313" key="3">
    <source>
        <dbReference type="EMBL" id="KAF9060747.1"/>
    </source>
</evidence>
<dbReference type="PANTHER" id="PTHR45841:SF1">
    <property type="entry name" value="MRNA TURNOVER PROTEIN 4 HOMOLOG"/>
    <property type="match status" value="1"/>
</dbReference>
<dbReference type="PANTHER" id="PTHR45841">
    <property type="entry name" value="MRNA TURNOVER PROTEIN 4 MRTO4"/>
    <property type="match status" value="1"/>
</dbReference>
<feature type="domain" description="Large ribosomal subunit protein uL10-like insertion" evidence="2">
    <location>
        <begin position="1"/>
        <end position="64"/>
    </location>
</feature>
<dbReference type="Pfam" id="PF17777">
    <property type="entry name" value="RL10P_insert"/>
    <property type="match status" value="1"/>
</dbReference>
<evidence type="ECO:0000259" key="2">
    <source>
        <dbReference type="Pfam" id="PF17777"/>
    </source>
</evidence>
<gene>
    <name evidence="3" type="ORF">BDP27DRAFT_1236311</name>
</gene>
<name>A0A9P5PDI6_9AGAR</name>
<dbReference type="InterPro" id="IPR040637">
    <property type="entry name" value="Ribosomal_uL10-like_insert"/>
</dbReference>
<proteinExistence type="predicted"/>
<dbReference type="GO" id="GO:0003723">
    <property type="term" value="F:RNA binding"/>
    <property type="evidence" value="ECO:0007669"/>
    <property type="project" value="TreeGrafter"/>
</dbReference>
<dbReference type="OrthoDB" id="10262308at2759"/>
<dbReference type="GO" id="GO:0030687">
    <property type="term" value="C:preribosome, large subunit precursor"/>
    <property type="evidence" value="ECO:0007669"/>
    <property type="project" value="TreeGrafter"/>
</dbReference>
<sequence>TVILPAGTVMRHHSDPPEPFPHNGDPQLWNLGLSTTLNHGVPTLQAAHKLCENGKVLTAEQAQLKLVGKRMVTFRVGLIARWNATTGQVTQMEGLPLSKGEVTAEDDNEAMSN</sequence>
<dbReference type="GO" id="GO:0006364">
    <property type="term" value="P:rRNA processing"/>
    <property type="evidence" value="ECO:0007669"/>
    <property type="project" value="TreeGrafter"/>
</dbReference>
<accession>A0A9P5PDI6</accession>
<evidence type="ECO:0000256" key="1">
    <source>
        <dbReference type="SAM" id="MobiDB-lite"/>
    </source>
</evidence>
<comment type="caution">
    <text evidence="3">The sequence shown here is derived from an EMBL/GenBank/DDBJ whole genome shotgun (WGS) entry which is preliminary data.</text>
</comment>
<protein>
    <recommendedName>
        <fullName evidence="2">Large ribosomal subunit protein uL10-like insertion domain-containing protein</fullName>
    </recommendedName>
</protein>
<feature type="region of interest" description="Disordered" evidence="1">
    <location>
        <begin position="94"/>
        <end position="113"/>
    </location>
</feature>
<dbReference type="GO" id="GO:0005730">
    <property type="term" value="C:nucleolus"/>
    <property type="evidence" value="ECO:0007669"/>
    <property type="project" value="TreeGrafter"/>
</dbReference>
<organism evidence="3 4">
    <name type="scientific">Rhodocollybia butyracea</name>
    <dbReference type="NCBI Taxonomy" id="206335"/>
    <lineage>
        <taxon>Eukaryota</taxon>
        <taxon>Fungi</taxon>
        <taxon>Dikarya</taxon>
        <taxon>Basidiomycota</taxon>
        <taxon>Agaricomycotina</taxon>
        <taxon>Agaricomycetes</taxon>
        <taxon>Agaricomycetidae</taxon>
        <taxon>Agaricales</taxon>
        <taxon>Marasmiineae</taxon>
        <taxon>Omphalotaceae</taxon>
        <taxon>Rhodocollybia</taxon>
    </lineage>
</organism>
<dbReference type="GO" id="GO:0000956">
    <property type="term" value="P:nuclear-transcribed mRNA catabolic process"/>
    <property type="evidence" value="ECO:0007669"/>
    <property type="project" value="TreeGrafter"/>
</dbReference>
<feature type="non-terminal residue" evidence="3">
    <location>
        <position position="1"/>
    </location>
</feature>